<dbReference type="SUPFAM" id="SSF53474">
    <property type="entry name" value="alpha/beta-Hydrolases"/>
    <property type="match status" value="2"/>
</dbReference>
<dbReference type="GO" id="GO:0016787">
    <property type="term" value="F:hydrolase activity"/>
    <property type="evidence" value="ECO:0007669"/>
    <property type="project" value="InterPro"/>
</dbReference>
<feature type="domain" description="Alpha/beta hydrolase fold-3" evidence="1">
    <location>
        <begin position="439"/>
        <end position="671"/>
    </location>
</feature>
<dbReference type="InterPro" id="IPR050466">
    <property type="entry name" value="Carboxylest/Gibb_receptor"/>
</dbReference>
<proteinExistence type="predicted"/>
<protein>
    <recommendedName>
        <fullName evidence="1">Alpha/beta hydrolase fold-3 domain-containing protein</fullName>
    </recommendedName>
</protein>
<evidence type="ECO:0000313" key="2">
    <source>
        <dbReference type="EMBL" id="KAF8654405.1"/>
    </source>
</evidence>
<evidence type="ECO:0000313" key="3">
    <source>
        <dbReference type="Proteomes" id="UP000636709"/>
    </source>
</evidence>
<comment type="caution">
    <text evidence="2">The sequence shown here is derived from an EMBL/GenBank/DDBJ whole genome shotgun (WGS) entry which is preliminary data.</text>
</comment>
<dbReference type="InterPro" id="IPR013094">
    <property type="entry name" value="AB_hydrolase_3"/>
</dbReference>
<organism evidence="2 3">
    <name type="scientific">Digitaria exilis</name>
    <dbReference type="NCBI Taxonomy" id="1010633"/>
    <lineage>
        <taxon>Eukaryota</taxon>
        <taxon>Viridiplantae</taxon>
        <taxon>Streptophyta</taxon>
        <taxon>Embryophyta</taxon>
        <taxon>Tracheophyta</taxon>
        <taxon>Spermatophyta</taxon>
        <taxon>Magnoliopsida</taxon>
        <taxon>Liliopsida</taxon>
        <taxon>Poales</taxon>
        <taxon>Poaceae</taxon>
        <taxon>PACMAD clade</taxon>
        <taxon>Panicoideae</taxon>
        <taxon>Panicodae</taxon>
        <taxon>Paniceae</taxon>
        <taxon>Anthephorinae</taxon>
        <taxon>Digitaria</taxon>
    </lineage>
</organism>
<accession>A0A835AA08</accession>
<sequence>MLSREEHIVVQLQIPRHNLAANRHHTAAFDMDPDTEVTFEFVPVIRQYKSGRIERLHHINPVPPSIHAATGVTSKDVTINASTGLWARLYLPDLSTLPSSGGEASRRLPIVLYFHGGGLVVGSAADAPEHAFLNRLAARAGALAVSVEYRLAPEHPVPACYDDAWAALLWTTAIPAPDSDPWIRDHGDVSRVFVLGFSSGGNIAHNLTLRHGDLSPRRLGGGDGADSPLLPLAAGEGRGGGARGRVGAWQAGGDVGVRVRRAHHDGARRPRVNPVAERAPSLRRLGCGRVLVCLAEDTLVAEGKAYYDALVASGWPAGEAELLDSRPADHEFHLREPESAKAVLLMDRLVAFISLRRAMAAIPVAPPPAAADDEIVYESMPCIRIYKNRVERYFGSEFVAASTDEATGVASKDVVISPNVSARLYLPRLDDGGAKLPILVYYHGGGFCLGSAFNPTFHAYFNTFTALANVLVVSVEYRLAPEHPVPAAYADGWEALAWVVSHLADPSSAAAAASAAGDRDPWIAGHADFARLYLGGESAGSNIAHHMAMRVAAEGLAHGAQIRGLVMIHPYFLGTDKVSSDDINAEARESLGSLWRVMCPTTTGDDDPLINPLVDGAPSLASLACGRVLVCIGEGDVLRDRGRAYYDRLKASGWQGEAEIWQAPDKGHTFHLLEPSCDEAIAQDKVISDFLNR</sequence>
<dbReference type="InterPro" id="IPR029058">
    <property type="entry name" value="AB_hydrolase_fold"/>
</dbReference>
<feature type="domain" description="Alpha/beta hydrolase fold-3" evidence="1">
    <location>
        <begin position="111"/>
        <end position="333"/>
    </location>
</feature>
<dbReference type="OrthoDB" id="408631at2759"/>
<dbReference type="PANTHER" id="PTHR23024:SF660">
    <property type="entry name" value="OS08G0475400 PROTEIN"/>
    <property type="match status" value="1"/>
</dbReference>
<dbReference type="AlphaFoldDB" id="A0A835AA08"/>
<name>A0A835AA08_9POAL</name>
<dbReference type="Gene3D" id="3.40.50.1820">
    <property type="entry name" value="alpha/beta hydrolase"/>
    <property type="match status" value="2"/>
</dbReference>
<dbReference type="Proteomes" id="UP000636709">
    <property type="component" value="Unassembled WGS sequence"/>
</dbReference>
<evidence type="ECO:0000259" key="1">
    <source>
        <dbReference type="Pfam" id="PF07859"/>
    </source>
</evidence>
<dbReference type="PANTHER" id="PTHR23024">
    <property type="entry name" value="ARYLACETAMIDE DEACETYLASE"/>
    <property type="match status" value="1"/>
</dbReference>
<reference evidence="2" key="1">
    <citation type="submission" date="2020-07" db="EMBL/GenBank/DDBJ databases">
        <title>Genome sequence and genetic diversity analysis of an under-domesticated orphan crop, white fonio (Digitaria exilis).</title>
        <authorList>
            <person name="Bennetzen J.L."/>
            <person name="Chen S."/>
            <person name="Ma X."/>
            <person name="Wang X."/>
            <person name="Yssel A.E.J."/>
            <person name="Chaluvadi S.R."/>
            <person name="Johnson M."/>
            <person name="Gangashetty P."/>
            <person name="Hamidou F."/>
            <person name="Sanogo M.D."/>
            <person name="Zwaenepoel A."/>
            <person name="Wallace J."/>
            <person name="Van De Peer Y."/>
            <person name="Van Deynze A."/>
        </authorList>
    </citation>
    <scope>NUCLEOTIDE SEQUENCE</scope>
    <source>
        <tissue evidence="2">Leaves</tissue>
    </source>
</reference>
<dbReference type="Pfam" id="PF07859">
    <property type="entry name" value="Abhydrolase_3"/>
    <property type="match status" value="2"/>
</dbReference>
<gene>
    <name evidence="2" type="ORF">HU200_061587</name>
</gene>
<keyword evidence="3" id="KW-1185">Reference proteome</keyword>
<dbReference type="EMBL" id="JACEFO010002615">
    <property type="protein sequence ID" value="KAF8654405.1"/>
    <property type="molecule type" value="Genomic_DNA"/>
</dbReference>